<dbReference type="SUPFAM" id="SSF53335">
    <property type="entry name" value="S-adenosyl-L-methionine-dependent methyltransferases"/>
    <property type="match status" value="1"/>
</dbReference>
<dbReference type="InterPro" id="IPR025714">
    <property type="entry name" value="Methyltranfer_dom"/>
</dbReference>
<proteinExistence type="predicted"/>
<keyword evidence="2" id="KW-0489">Methyltransferase</keyword>
<keyword evidence="2" id="KW-0808">Transferase</keyword>
<comment type="caution">
    <text evidence="2">The sequence shown here is derived from an EMBL/GenBank/DDBJ whole genome shotgun (WGS) entry which is preliminary data.</text>
</comment>
<protein>
    <submittedName>
        <fullName evidence="2">Class I SAM-dependent methyltransferase</fullName>
    </submittedName>
</protein>
<dbReference type="GO" id="GO:0032259">
    <property type="term" value="P:methylation"/>
    <property type="evidence" value="ECO:0007669"/>
    <property type="project" value="UniProtKB-KW"/>
</dbReference>
<dbReference type="GO" id="GO:0008168">
    <property type="term" value="F:methyltransferase activity"/>
    <property type="evidence" value="ECO:0007669"/>
    <property type="project" value="UniProtKB-KW"/>
</dbReference>
<dbReference type="PANTHER" id="PTHR43861">
    <property type="entry name" value="TRANS-ACONITATE 2-METHYLTRANSFERASE-RELATED"/>
    <property type="match status" value="1"/>
</dbReference>
<dbReference type="CDD" id="cd02440">
    <property type="entry name" value="AdoMet_MTases"/>
    <property type="match status" value="1"/>
</dbReference>
<reference evidence="2" key="2">
    <citation type="journal article" date="2022" name="Microbiol. Resour. Announc.">
        <title>Metagenome Sequencing to Explore Phylogenomics of Terrestrial Cyanobacteria.</title>
        <authorList>
            <person name="Ward R.D."/>
            <person name="Stajich J.E."/>
            <person name="Johansen J.R."/>
            <person name="Huntemann M."/>
            <person name="Clum A."/>
            <person name="Foster B."/>
            <person name="Foster B."/>
            <person name="Roux S."/>
            <person name="Palaniappan K."/>
            <person name="Varghese N."/>
            <person name="Mukherjee S."/>
            <person name="Reddy T.B.K."/>
            <person name="Daum C."/>
            <person name="Copeland A."/>
            <person name="Chen I.A."/>
            <person name="Ivanova N.N."/>
            <person name="Kyrpides N.C."/>
            <person name="Shapiro N."/>
            <person name="Eloe-Fadrosh E.A."/>
            <person name="Pietrasiak N."/>
        </authorList>
    </citation>
    <scope>NUCLEOTIDE SEQUENCE</scope>
    <source>
        <strain evidence="2">JT2-VF2</strain>
    </source>
</reference>
<evidence type="ECO:0000313" key="3">
    <source>
        <dbReference type="Proteomes" id="UP000715781"/>
    </source>
</evidence>
<dbReference type="EMBL" id="JAHHHN010000003">
    <property type="protein sequence ID" value="MBW4560909.1"/>
    <property type="molecule type" value="Genomic_DNA"/>
</dbReference>
<organism evidence="2 3">
    <name type="scientific">Mojavia pulchra JT2-VF2</name>
    <dbReference type="NCBI Taxonomy" id="287848"/>
    <lineage>
        <taxon>Bacteria</taxon>
        <taxon>Bacillati</taxon>
        <taxon>Cyanobacteriota</taxon>
        <taxon>Cyanophyceae</taxon>
        <taxon>Nostocales</taxon>
        <taxon>Nostocaceae</taxon>
    </lineage>
</organism>
<reference evidence="2" key="1">
    <citation type="submission" date="2021-05" db="EMBL/GenBank/DDBJ databases">
        <authorList>
            <person name="Pietrasiak N."/>
            <person name="Ward R."/>
            <person name="Stajich J.E."/>
            <person name="Kurbessoian T."/>
        </authorList>
    </citation>
    <scope>NUCLEOTIDE SEQUENCE</scope>
    <source>
        <strain evidence="2">JT2-VF2</strain>
    </source>
</reference>
<dbReference type="AlphaFoldDB" id="A0A951PVD8"/>
<gene>
    <name evidence="2" type="ORF">KME32_07055</name>
</gene>
<sequence>MLLQEDIDYFNRGEAENSKFWNRLGGMPLLKGLTVLDVGCGHGSLCINAALTGARKVVGLDTDSHRIDFANENLRQNYPQLTHIVEFKDIDLRHYDGLSFDVILSKDSFEHILDLDIVMAEMTKRLKSGGRIYIGFAPLYSSPWGDHHRTQIPIPWGHLIVSEQFIIQRLNRQRKQKISSIYDLGLNKMTLADYRSLFSNSGLYIVYLQTNVSKNIVMKLFSLFSRIKFLEEYFTHNLYSILEKP</sequence>
<dbReference type="Gene3D" id="3.40.50.150">
    <property type="entry name" value="Vaccinia Virus protein VP39"/>
    <property type="match status" value="1"/>
</dbReference>
<dbReference type="Pfam" id="PF13847">
    <property type="entry name" value="Methyltransf_31"/>
    <property type="match status" value="1"/>
</dbReference>
<name>A0A951PVD8_9NOST</name>
<feature type="domain" description="Methyltransferase" evidence="1">
    <location>
        <begin position="31"/>
        <end position="134"/>
    </location>
</feature>
<dbReference type="Proteomes" id="UP000715781">
    <property type="component" value="Unassembled WGS sequence"/>
</dbReference>
<evidence type="ECO:0000313" key="2">
    <source>
        <dbReference type="EMBL" id="MBW4560909.1"/>
    </source>
</evidence>
<dbReference type="InterPro" id="IPR029063">
    <property type="entry name" value="SAM-dependent_MTases_sf"/>
</dbReference>
<accession>A0A951PVD8</accession>
<evidence type="ECO:0000259" key="1">
    <source>
        <dbReference type="Pfam" id="PF13847"/>
    </source>
</evidence>